<keyword evidence="4" id="KW-0378">Hydrolase</keyword>
<dbReference type="Pfam" id="PF01844">
    <property type="entry name" value="HNH"/>
    <property type="match status" value="1"/>
</dbReference>
<dbReference type="GO" id="GO:0008270">
    <property type="term" value="F:zinc ion binding"/>
    <property type="evidence" value="ECO:0007669"/>
    <property type="project" value="InterPro"/>
</dbReference>
<feature type="compositionally biased region" description="Basic and acidic residues" evidence="2">
    <location>
        <begin position="427"/>
        <end position="445"/>
    </location>
</feature>
<dbReference type="SMART" id="SM00507">
    <property type="entry name" value="HNHc"/>
    <property type="match status" value="1"/>
</dbReference>
<dbReference type="RefSeq" id="WP_238800573.1">
    <property type="nucleotide sequence ID" value="NZ_JAKMUZ010000006.1"/>
</dbReference>
<keyword evidence="4" id="KW-0540">Nuclease</keyword>
<dbReference type="InterPro" id="IPR003615">
    <property type="entry name" value="HNH_nuc"/>
</dbReference>
<dbReference type="InterPro" id="IPR002711">
    <property type="entry name" value="HNH"/>
</dbReference>
<protein>
    <submittedName>
        <fullName evidence="4">HNH endonuclease</fullName>
    </submittedName>
</protein>
<name>A0A9X3LX73_9CORY</name>
<evidence type="ECO:0000313" key="5">
    <source>
        <dbReference type="Proteomes" id="UP001146439"/>
    </source>
</evidence>
<evidence type="ECO:0000256" key="1">
    <source>
        <dbReference type="ARBA" id="ARBA00023450"/>
    </source>
</evidence>
<dbReference type="Pfam" id="PF02720">
    <property type="entry name" value="DUF222"/>
    <property type="match status" value="1"/>
</dbReference>
<dbReference type="CDD" id="cd00085">
    <property type="entry name" value="HNHc"/>
    <property type="match status" value="1"/>
</dbReference>
<reference evidence="4" key="1">
    <citation type="submission" date="2022-02" db="EMBL/GenBank/DDBJ databases">
        <title>Corynebacterium sp. from urogenital microbiome.</title>
        <authorList>
            <person name="Cappelli E.A."/>
            <person name="Ribeiro T.G."/>
            <person name="Peixe L."/>
        </authorList>
    </citation>
    <scope>NUCLEOTIDE SEQUENCE</scope>
    <source>
        <strain evidence="4">C21Ua_68</strain>
    </source>
</reference>
<keyword evidence="4" id="KW-0255">Endonuclease</keyword>
<dbReference type="InterPro" id="IPR003870">
    <property type="entry name" value="DUF222"/>
</dbReference>
<dbReference type="EMBL" id="JAKMUZ010000006">
    <property type="protein sequence ID" value="MCZ9295770.1"/>
    <property type="molecule type" value="Genomic_DNA"/>
</dbReference>
<dbReference type="GO" id="GO:0003676">
    <property type="term" value="F:nucleic acid binding"/>
    <property type="evidence" value="ECO:0007669"/>
    <property type="project" value="InterPro"/>
</dbReference>
<comment type="caution">
    <text evidence="4">The sequence shown here is derived from an EMBL/GenBank/DDBJ whole genome shotgun (WGS) entry which is preliminary data.</text>
</comment>
<accession>A0A9X3LX73</accession>
<gene>
    <name evidence="4" type="ORF">L8V22_04235</name>
</gene>
<comment type="similarity">
    <text evidence="1">Belongs to the Rv1128c/1148c/1588c/1702c/1945/3466 family.</text>
</comment>
<feature type="region of interest" description="Disordered" evidence="2">
    <location>
        <begin position="102"/>
        <end position="147"/>
    </location>
</feature>
<feature type="compositionally biased region" description="Basic and acidic residues" evidence="2">
    <location>
        <begin position="122"/>
        <end position="145"/>
    </location>
</feature>
<evidence type="ECO:0000313" key="4">
    <source>
        <dbReference type="EMBL" id="MCZ9295770.1"/>
    </source>
</evidence>
<feature type="region of interest" description="Disordered" evidence="2">
    <location>
        <begin position="427"/>
        <end position="493"/>
    </location>
</feature>
<feature type="compositionally biased region" description="Pro residues" evidence="2">
    <location>
        <begin position="106"/>
        <end position="117"/>
    </location>
</feature>
<evidence type="ECO:0000256" key="2">
    <source>
        <dbReference type="SAM" id="MobiDB-lite"/>
    </source>
</evidence>
<sequence>MQTTKHAEIDSAIAQVATGLTQLRDLMQDPSDLSFELLHPHFEHLERALGNKAAIDAAFAFIAERDDAGRRVGSSKAKDYLTTRLGLSDAEAAARLRNGKNLFAPLPEPEPTPPPADPDADDAARAQAEEEARRRADRERREEEKRRKKLFEEEPIPERVLNLIENELRSLSKYAIPGPSELRNQALEQAKRRSLDSLREWLRKAIRKANKHALNPAGEPDPHAATRKRRFSISRQDADGGVHISGYLDASSAAILASAFAPAKNKGSADLSAEDDTRTYAQRMADQLTAALSSYLSATQKTSDGLGSFFVATTLEELEAMGGDTRFATSTGIELTPLDLLRLGAAQHDFFCAVDEKGFPLELGRTKRTASLWQKLALAASELVCTHPECHRPWQDCDVHHLQAWSHGGATDLKNLTLLCRRHHVDNNDYRDGRNGMGHAERDPGTGRVGYRAAHTSGLSPTIEVNEHPAAEQAPARRLTDPPSPPPSPPGAA</sequence>
<dbReference type="GO" id="GO:0004519">
    <property type="term" value="F:endonuclease activity"/>
    <property type="evidence" value="ECO:0007669"/>
    <property type="project" value="UniProtKB-KW"/>
</dbReference>
<dbReference type="AlphaFoldDB" id="A0A9X3LX73"/>
<dbReference type="Proteomes" id="UP001146439">
    <property type="component" value="Unassembled WGS sequence"/>
</dbReference>
<organism evidence="4 5">
    <name type="scientific">Corynebacterium yonathiae</name>
    <dbReference type="NCBI Taxonomy" id="2913504"/>
    <lineage>
        <taxon>Bacteria</taxon>
        <taxon>Bacillati</taxon>
        <taxon>Actinomycetota</taxon>
        <taxon>Actinomycetes</taxon>
        <taxon>Mycobacteriales</taxon>
        <taxon>Corynebacteriaceae</taxon>
        <taxon>Corynebacterium</taxon>
    </lineage>
</organism>
<feature type="compositionally biased region" description="Pro residues" evidence="2">
    <location>
        <begin position="482"/>
        <end position="493"/>
    </location>
</feature>
<proteinExistence type="inferred from homology"/>
<evidence type="ECO:0000259" key="3">
    <source>
        <dbReference type="SMART" id="SM00507"/>
    </source>
</evidence>
<feature type="domain" description="HNH nuclease" evidence="3">
    <location>
        <begin position="373"/>
        <end position="425"/>
    </location>
</feature>
<dbReference type="Gene3D" id="1.10.30.50">
    <property type="match status" value="1"/>
</dbReference>